<dbReference type="STRING" id="869250.J4CCP2"/>
<sequence length="1123" mass="132388">MEKNIVFRSLISCITIAAVIKYVKCSDDEKKSTSVQKKFQSHGSIRGSQFGEFGSSSTISTLLTSRQASVSAKSIDSLLFFSSFGESSSSDTLIVTADDESLSERVTNDATKYDKRCASDTCEYVFNEETRCVEVIHQRKTIWKYDPNTYGHNFPERVLINYSSKACWVFFEKVFYIFKYRCKWKMIYKDPGKATILDIKSRIHSPAYVSYYDESLQMKTFIANEHVLFRAVTQGNNYVWIADSPFGYADKVIVRGLGSSSKKLIIHVLDGPHKEFKKLGGILSLKNQWTEKVDDVEQKTYEECVSSNLINLDINTKNSTNQFIYTRDNETDSDVYVPIDGYYIQKCFHKPIKYLFWAEKDCNRESSLDILIVTLNDEDDFKFDRNNTSKYTVRRYNHILQYSFTENAKCVEVGSKNSVIWKHDAKKFPDYVKELFNAYHSHYIYQYNYEWLANSSNEKKRLVDSEFSIFSFDIDSVIRENDYSHYIESEVDSMIKLVFKPGVRCVELKYENKSIWQHIDDPDNGYPLSIYIHKVLKVVFLEMSSDITNFYRFSDGEWKLETLVKNENFKKSQIKVITKENDIIKENDITKYEDVSFGLITAFRFKGTIDLIQIKFNNNVIYHSENASSLDYPISIFFLNNSKKRLIWDKEKGYYMFPQKKEPKSHKYSIAPKRIDYRRSYHGESLDKYDFNRGKGKYRGKSPAEGAKDFVLIDIDVSANQGTEEFELEYRFDTKTKIFTPKKGFLFKSFRDEVGLVWLANNTSELSDKIYLFFDDHANKELIYRQVDGCKRHFYKKRKALRWALDETFARTSVVPISEQPEDISVFTIDDVDPSKCNKNDFRKYQLHKYGNLYHYVFNQNSKCVEVKSKRKSLWRCEGNMHPKEMYIDCYSKNMILNDFRSHYIYQYNYEWLANSSNEKKRLVDSEFSIFSFDIDSVIRENDYSHYIESEVDSMIKLVFKPGVRCVELKYENKSIWQHIDDPDNGYPLSIYIHKVLKVVFLEMSSDITNFYRFSDGEWKLETLVKNENFKKSQIKVITKENDIIKENDITKYEDVSFGLITAFRFANTVDYVEIYYRGNLLFKNSNTDFLNIHFLEVYFLSFYGRILVWDHDKSFCIYPDEL</sequence>
<organism evidence="2 3">
    <name type="scientific">Theileria orientalis strain Shintoku</name>
    <dbReference type="NCBI Taxonomy" id="869250"/>
    <lineage>
        <taxon>Eukaryota</taxon>
        <taxon>Sar</taxon>
        <taxon>Alveolata</taxon>
        <taxon>Apicomplexa</taxon>
        <taxon>Aconoidasida</taxon>
        <taxon>Piroplasmida</taxon>
        <taxon>Theileriidae</taxon>
        <taxon>Theileria</taxon>
    </lineage>
</organism>
<dbReference type="RefSeq" id="XP_009690038.1">
    <property type="nucleotide sequence ID" value="XM_009691743.1"/>
</dbReference>
<protein>
    <recommendedName>
        <fullName evidence="4">SfiI-subtelomeric related protein family member</fullName>
    </recommendedName>
</protein>
<dbReference type="GeneID" id="20714199"/>
<evidence type="ECO:0008006" key="4">
    <source>
        <dbReference type="Google" id="ProtNLM"/>
    </source>
</evidence>
<name>J4CCP2_THEOR</name>
<proteinExistence type="predicted"/>
<feature type="signal peptide" evidence="1">
    <location>
        <begin position="1"/>
        <end position="25"/>
    </location>
</feature>
<dbReference type="OrthoDB" id="10311928at2759"/>
<dbReference type="VEuPathDB" id="PiroplasmaDB:TOT_020000010"/>
<dbReference type="Proteomes" id="UP000003786">
    <property type="component" value="Chromosome 2"/>
</dbReference>
<keyword evidence="1" id="KW-0732">Signal</keyword>
<gene>
    <name evidence="2" type="ORF">TOT_020000010</name>
</gene>
<dbReference type="AlphaFoldDB" id="J4CCP2"/>
<dbReference type="InterPro" id="IPR007480">
    <property type="entry name" value="DUF529"/>
</dbReference>
<dbReference type="KEGG" id="tot:TOT_020000010"/>
<evidence type="ECO:0000313" key="2">
    <source>
        <dbReference type="EMBL" id="BAM39737.1"/>
    </source>
</evidence>
<evidence type="ECO:0000313" key="3">
    <source>
        <dbReference type="Proteomes" id="UP000003786"/>
    </source>
</evidence>
<keyword evidence="3" id="KW-1185">Reference proteome</keyword>
<dbReference type="Pfam" id="PF04385">
    <property type="entry name" value="FAINT"/>
    <property type="match status" value="2"/>
</dbReference>
<reference evidence="2 3" key="1">
    <citation type="journal article" date="2012" name="MBio">
        <title>Comparative genome analysis of three eukaryotic parasites with differing abilities to transform leukocytes reveals key mediators of Theileria-induced leukocyte transformation.</title>
        <authorList>
            <person name="Hayashida K."/>
            <person name="Hara Y."/>
            <person name="Abe T."/>
            <person name="Yamasaki C."/>
            <person name="Toyoda A."/>
            <person name="Kosuge T."/>
            <person name="Suzuki Y."/>
            <person name="Sato Y."/>
            <person name="Kawashima S."/>
            <person name="Katayama T."/>
            <person name="Wakaguri H."/>
            <person name="Inoue N."/>
            <person name="Homma K."/>
            <person name="Tada-Umezaki M."/>
            <person name="Yagi Y."/>
            <person name="Fujii Y."/>
            <person name="Habara T."/>
            <person name="Kanehisa M."/>
            <person name="Watanabe H."/>
            <person name="Ito K."/>
            <person name="Gojobori T."/>
            <person name="Sugawara H."/>
            <person name="Imanishi T."/>
            <person name="Weir W."/>
            <person name="Gardner M."/>
            <person name="Pain A."/>
            <person name="Shiels B."/>
            <person name="Hattori M."/>
            <person name="Nene V."/>
            <person name="Sugimoto C."/>
        </authorList>
    </citation>
    <scope>NUCLEOTIDE SEQUENCE [LARGE SCALE GENOMIC DNA]</scope>
    <source>
        <strain evidence="2 3">Shintoku</strain>
    </source>
</reference>
<feature type="chain" id="PRO_5003778690" description="SfiI-subtelomeric related protein family member" evidence="1">
    <location>
        <begin position="26"/>
        <end position="1123"/>
    </location>
</feature>
<dbReference type="eggNOG" id="ENOG502QWZ9">
    <property type="taxonomic scope" value="Eukaryota"/>
</dbReference>
<evidence type="ECO:0000256" key="1">
    <source>
        <dbReference type="SAM" id="SignalP"/>
    </source>
</evidence>
<accession>J4CCP2</accession>
<dbReference type="EMBL" id="AP011947">
    <property type="protein sequence ID" value="BAM39737.1"/>
    <property type="molecule type" value="Genomic_DNA"/>
</dbReference>